<sequence length="247" mass="28394">MKIAVLNLMPNKVETENQLQKSLGQNNYGLEFTFLRTATYQPKNSDPAYLEANYKIIDDVLSEEFHGFICTGAPVETLPFESVLYMDELTQIIQWAREKTDSSYYICWGANVALYYFYGIEKIVYEKKFSGVFDHEIIDPDANLMDGLSGTIKIPVSRSSGVRKDDIDAEPDLELLLFSEESGPCLIASKTHNEYYNFNHFEYDADTLSKEYHRDRKNGMEIDIPVNYFPNNDPNTDPVKCWDIHGT</sequence>
<dbReference type="InterPro" id="IPR033752">
    <property type="entry name" value="MetA_family"/>
</dbReference>
<evidence type="ECO:0008006" key="5">
    <source>
        <dbReference type="Google" id="ProtNLM"/>
    </source>
</evidence>
<gene>
    <name evidence="4" type="ORF">METZ01_LOCUS212067</name>
</gene>
<dbReference type="GO" id="GO:0008652">
    <property type="term" value="P:amino acid biosynthetic process"/>
    <property type="evidence" value="ECO:0007669"/>
    <property type="project" value="UniProtKB-KW"/>
</dbReference>
<evidence type="ECO:0000256" key="2">
    <source>
        <dbReference type="ARBA" id="ARBA00022679"/>
    </source>
</evidence>
<keyword evidence="3" id="KW-0012">Acyltransferase</keyword>
<dbReference type="SUPFAM" id="SSF52317">
    <property type="entry name" value="Class I glutamine amidotransferase-like"/>
    <property type="match status" value="1"/>
</dbReference>
<dbReference type="HAMAP" id="MF_00295">
    <property type="entry name" value="MetA_acyltransf"/>
    <property type="match status" value="1"/>
</dbReference>
<keyword evidence="2" id="KW-0808">Transferase</keyword>
<dbReference type="EMBL" id="UINC01048550">
    <property type="protein sequence ID" value="SVB59213.1"/>
    <property type="molecule type" value="Genomic_DNA"/>
</dbReference>
<keyword evidence="1" id="KW-0028">Amino-acid biosynthesis</keyword>
<evidence type="ECO:0000256" key="1">
    <source>
        <dbReference type="ARBA" id="ARBA00022605"/>
    </source>
</evidence>
<evidence type="ECO:0000256" key="3">
    <source>
        <dbReference type="ARBA" id="ARBA00023315"/>
    </source>
</evidence>
<dbReference type="Pfam" id="PF04204">
    <property type="entry name" value="HTS"/>
    <property type="match status" value="1"/>
</dbReference>
<proteinExistence type="inferred from homology"/>
<feature type="non-terminal residue" evidence="4">
    <location>
        <position position="247"/>
    </location>
</feature>
<name>A0A382FAJ6_9ZZZZ</name>
<evidence type="ECO:0000313" key="4">
    <source>
        <dbReference type="EMBL" id="SVB59213.1"/>
    </source>
</evidence>
<dbReference type="GO" id="GO:0008899">
    <property type="term" value="F:homoserine O-succinyltransferase activity"/>
    <property type="evidence" value="ECO:0007669"/>
    <property type="project" value="TreeGrafter"/>
</dbReference>
<accession>A0A382FAJ6</accession>
<reference evidence="4" key="1">
    <citation type="submission" date="2018-05" db="EMBL/GenBank/DDBJ databases">
        <authorList>
            <person name="Lanie J.A."/>
            <person name="Ng W.-L."/>
            <person name="Kazmierczak K.M."/>
            <person name="Andrzejewski T.M."/>
            <person name="Davidsen T.M."/>
            <person name="Wayne K.J."/>
            <person name="Tettelin H."/>
            <person name="Glass J.I."/>
            <person name="Rusch D."/>
            <person name="Podicherti R."/>
            <person name="Tsui H.-C.T."/>
            <person name="Winkler M.E."/>
        </authorList>
    </citation>
    <scope>NUCLEOTIDE SEQUENCE</scope>
</reference>
<dbReference type="PANTHER" id="PTHR20919:SF0">
    <property type="entry name" value="HOMOSERINE O-SUCCINYLTRANSFERASE"/>
    <property type="match status" value="1"/>
</dbReference>
<protein>
    <recommendedName>
        <fullName evidence="5">Homoserine O-acetyltransferase</fullName>
    </recommendedName>
</protein>
<dbReference type="PANTHER" id="PTHR20919">
    <property type="entry name" value="HOMOSERINE O-SUCCINYLTRANSFERASE"/>
    <property type="match status" value="1"/>
</dbReference>
<organism evidence="4">
    <name type="scientific">marine metagenome</name>
    <dbReference type="NCBI Taxonomy" id="408172"/>
    <lineage>
        <taxon>unclassified sequences</taxon>
        <taxon>metagenomes</taxon>
        <taxon>ecological metagenomes</taxon>
    </lineage>
</organism>
<dbReference type="InterPro" id="IPR029062">
    <property type="entry name" value="Class_I_gatase-like"/>
</dbReference>
<dbReference type="AlphaFoldDB" id="A0A382FAJ6"/>
<dbReference type="Gene3D" id="3.40.50.880">
    <property type="match status" value="1"/>
</dbReference>